<dbReference type="InterPro" id="IPR018669">
    <property type="entry name" value="Toxin_HigB"/>
</dbReference>
<dbReference type="Proteomes" id="UP001523528">
    <property type="component" value="Unassembled WGS sequence"/>
</dbReference>
<accession>A0ABT1F398</accession>
<name>A0ABT1F398_9PROT</name>
<dbReference type="Pfam" id="PF09907">
    <property type="entry name" value="HigB_toxin"/>
    <property type="match status" value="1"/>
</dbReference>
<gene>
    <name evidence="1" type="ORF">NKW50_14015</name>
</gene>
<dbReference type="EMBL" id="JAMYZZ010000046">
    <property type="protein sequence ID" value="MCP1259707.1"/>
    <property type="molecule type" value="Genomic_DNA"/>
</dbReference>
<organism evidence="1 2">
    <name type="scientific">Acetobacter lambici</name>
    <dbReference type="NCBI Taxonomy" id="1332824"/>
    <lineage>
        <taxon>Bacteria</taxon>
        <taxon>Pseudomonadati</taxon>
        <taxon>Pseudomonadota</taxon>
        <taxon>Alphaproteobacteria</taxon>
        <taxon>Acetobacterales</taxon>
        <taxon>Acetobacteraceae</taxon>
        <taxon>Acetobacter</taxon>
    </lineage>
</organism>
<evidence type="ECO:0000313" key="1">
    <source>
        <dbReference type="EMBL" id="MCP1259707.1"/>
    </source>
</evidence>
<reference evidence="1 2" key="1">
    <citation type="submission" date="2022-06" db="EMBL/GenBank/DDBJ databases">
        <title>Acetobacer genomes from food samples.</title>
        <authorList>
            <person name="Sombolestani A."/>
        </authorList>
    </citation>
    <scope>NUCLEOTIDE SEQUENCE [LARGE SCALE GENOMIC DNA]</scope>
    <source>
        <strain evidence="1 2">R-83285</strain>
    </source>
</reference>
<proteinExistence type="predicted"/>
<dbReference type="RefSeq" id="WP_165992600.1">
    <property type="nucleotide sequence ID" value="NZ_JAMYZY010000045.1"/>
</dbReference>
<protein>
    <submittedName>
        <fullName evidence="1">Type II toxin-antitoxin system HigB family toxin</fullName>
    </submittedName>
</protein>
<keyword evidence="2" id="KW-1185">Reference proteome</keyword>
<comment type="caution">
    <text evidence="1">The sequence shown here is derived from an EMBL/GenBank/DDBJ whole genome shotgun (WGS) entry which is preliminary data.</text>
</comment>
<evidence type="ECO:0000313" key="2">
    <source>
        <dbReference type="Proteomes" id="UP001523528"/>
    </source>
</evidence>
<sequence>MNVIALKALRDFWATHPQAEGPLKAWYALVSKVEWAGPADVRTQFNSADFVADNRVIFNIGGNKYRLIVRVAYLHKRVLIKFVGTHNEYDKINPETV</sequence>